<dbReference type="RefSeq" id="WP_309727527.1">
    <property type="nucleotide sequence ID" value="NZ_JAVDQA010000002.1"/>
</dbReference>
<name>A0ABU1K4V2_9FLAO</name>
<reference evidence="1 2" key="1">
    <citation type="submission" date="2023-07" db="EMBL/GenBank/DDBJ databases">
        <title>Genomic Encyclopedia of Type Strains, Phase IV (KMG-IV): sequencing the most valuable type-strain genomes for metagenomic binning, comparative biology and taxonomic classification.</title>
        <authorList>
            <person name="Goeker M."/>
        </authorList>
    </citation>
    <scope>NUCLEOTIDE SEQUENCE [LARGE SCALE GENOMIC DNA]</scope>
    <source>
        <strain evidence="1 2">DSM 102814</strain>
    </source>
</reference>
<dbReference type="EMBL" id="JAVDQA010000002">
    <property type="protein sequence ID" value="MDR6300631.1"/>
    <property type="molecule type" value="Genomic_DNA"/>
</dbReference>
<evidence type="ECO:0000313" key="1">
    <source>
        <dbReference type="EMBL" id="MDR6300631.1"/>
    </source>
</evidence>
<comment type="caution">
    <text evidence="1">The sequence shown here is derived from an EMBL/GenBank/DDBJ whole genome shotgun (WGS) entry which is preliminary data.</text>
</comment>
<dbReference type="NCBIfam" id="NF041623">
    <property type="entry name" value="KwaB"/>
    <property type="match status" value="1"/>
</dbReference>
<dbReference type="Pfam" id="PF16162">
    <property type="entry name" value="KwaB"/>
    <property type="match status" value="1"/>
</dbReference>
<dbReference type="Proteomes" id="UP001257659">
    <property type="component" value="Unassembled WGS sequence"/>
</dbReference>
<evidence type="ECO:0008006" key="3">
    <source>
        <dbReference type="Google" id="ProtNLM"/>
    </source>
</evidence>
<proteinExistence type="predicted"/>
<gene>
    <name evidence="1" type="ORF">GGR31_001262</name>
</gene>
<sequence>MTKAELNESLGFINDPVGELQIIIYANLDGIDEPRKLDIKGDDLPALKQIFIDGLNYYVIDKDDYSVLQLSDADERGKCFYEYDLEVPDELELLENVIGNDNLENFNFNDNNLTSIKSLIVVLADDENEISLYKKLSPIEIIGRGGHILKRANQRFEKFDDHLLRITSKFQVVRVSNEIIITDLNAIEKSFGFHDVIIREATLSLDVINQMGLVHNIASLEELVTDVSFARKLTKVAKNSPVIKQNIPNASIILFSKNHPFTKRKMRYSADGTQFNLDTRVSKDLLVKILNDDLLTSELTKLYYDSLAKDGIEVEEEQENNENEAE</sequence>
<dbReference type="InterPro" id="IPR032359">
    <property type="entry name" value="KwaB-like"/>
</dbReference>
<protein>
    <recommendedName>
        <fullName evidence="3">DUF4868 domain-containing protein</fullName>
    </recommendedName>
</protein>
<dbReference type="InterPro" id="IPR048119">
    <property type="entry name" value="KwaB"/>
</dbReference>
<accession>A0ABU1K4V2</accession>
<organism evidence="1 2">
    <name type="scientific">Mesonia maritima</name>
    <dbReference type="NCBI Taxonomy" id="1793873"/>
    <lineage>
        <taxon>Bacteria</taxon>
        <taxon>Pseudomonadati</taxon>
        <taxon>Bacteroidota</taxon>
        <taxon>Flavobacteriia</taxon>
        <taxon>Flavobacteriales</taxon>
        <taxon>Flavobacteriaceae</taxon>
        <taxon>Mesonia</taxon>
    </lineage>
</organism>
<keyword evidence="2" id="KW-1185">Reference proteome</keyword>
<evidence type="ECO:0000313" key="2">
    <source>
        <dbReference type="Proteomes" id="UP001257659"/>
    </source>
</evidence>